<dbReference type="Pfam" id="PF00583">
    <property type="entry name" value="Acetyltransf_1"/>
    <property type="match status" value="1"/>
</dbReference>
<keyword evidence="2" id="KW-0012">Acyltransferase</keyword>
<dbReference type="SUPFAM" id="SSF55729">
    <property type="entry name" value="Acyl-CoA N-acyltransferases (Nat)"/>
    <property type="match status" value="1"/>
</dbReference>
<dbReference type="InterPro" id="IPR000182">
    <property type="entry name" value="GNAT_dom"/>
</dbReference>
<keyword evidence="1" id="KW-0808">Transferase</keyword>
<dbReference type="Gene3D" id="3.40.630.30">
    <property type="match status" value="1"/>
</dbReference>
<dbReference type="PANTHER" id="PTHR43420">
    <property type="entry name" value="ACETYLTRANSFERASE"/>
    <property type="match status" value="1"/>
</dbReference>
<dbReference type="InterPro" id="IPR050680">
    <property type="entry name" value="YpeA/RimI_acetyltransf"/>
</dbReference>
<dbReference type="EMBL" id="RIAR02000001">
    <property type="protein sequence ID" value="NSL87777.1"/>
    <property type="molecule type" value="Genomic_DNA"/>
</dbReference>
<dbReference type="PANTHER" id="PTHR43420:SF44">
    <property type="entry name" value="ACETYLTRANSFERASE YPEA"/>
    <property type="match status" value="1"/>
</dbReference>
<evidence type="ECO:0000256" key="2">
    <source>
        <dbReference type="ARBA" id="ARBA00023315"/>
    </source>
</evidence>
<dbReference type="OrthoDB" id="9805924at2"/>
<dbReference type="CDD" id="cd04301">
    <property type="entry name" value="NAT_SF"/>
    <property type="match status" value="1"/>
</dbReference>
<accession>A0A3S1B3Z4</accession>
<dbReference type="InterPro" id="IPR016181">
    <property type="entry name" value="Acyl_CoA_acyltransferase"/>
</dbReference>
<dbReference type="Proteomes" id="UP000281028">
    <property type="component" value="Unassembled WGS sequence"/>
</dbReference>
<gene>
    <name evidence="3" type="ORF">ECE50_013090</name>
</gene>
<protein>
    <submittedName>
        <fullName evidence="3">GNAT family N-acetyltransferase</fullName>
    </submittedName>
</protein>
<keyword evidence="4" id="KW-1185">Reference proteome</keyword>
<reference evidence="3" key="1">
    <citation type="submission" date="2020-05" db="EMBL/GenBank/DDBJ databases">
        <title>Chitinophaga laudate sp. nov., isolated from a tropical peat swamp.</title>
        <authorList>
            <person name="Goh C.B.S."/>
            <person name="Lee M.S."/>
            <person name="Parimannan S."/>
            <person name="Pasbakhsh P."/>
            <person name="Yule C.M."/>
            <person name="Rajandas H."/>
            <person name="Loke S."/>
            <person name="Croft L."/>
            <person name="Tan J.B.L."/>
        </authorList>
    </citation>
    <scope>NUCLEOTIDE SEQUENCE</scope>
    <source>
        <strain evidence="3">Mgbs1</strain>
    </source>
</reference>
<dbReference type="GO" id="GO:0016747">
    <property type="term" value="F:acyltransferase activity, transferring groups other than amino-acyl groups"/>
    <property type="evidence" value="ECO:0007669"/>
    <property type="project" value="InterPro"/>
</dbReference>
<sequence length="144" mass="16140">MRTVLNAVSDAAILACTDVIRTLRPHILPEDVLPQVKEMQASGYRLVYLTADEDPSKAVAFAGFRQKQTLHSGKFIYIDDLATLPEYRGQGYASLLLQHIRELALAEGLTILQLDSGHALWPAHKLYHQQGFYISAHHFTQKLA</sequence>
<dbReference type="AlphaFoldDB" id="A0A3S1B3Z4"/>
<evidence type="ECO:0000313" key="4">
    <source>
        <dbReference type="Proteomes" id="UP000281028"/>
    </source>
</evidence>
<evidence type="ECO:0000313" key="3">
    <source>
        <dbReference type="EMBL" id="NSL87777.1"/>
    </source>
</evidence>
<comment type="caution">
    <text evidence="3">The sequence shown here is derived from an EMBL/GenBank/DDBJ whole genome shotgun (WGS) entry which is preliminary data.</text>
</comment>
<dbReference type="PROSITE" id="PS51186">
    <property type="entry name" value="GNAT"/>
    <property type="match status" value="1"/>
</dbReference>
<evidence type="ECO:0000256" key="1">
    <source>
        <dbReference type="ARBA" id="ARBA00022679"/>
    </source>
</evidence>
<proteinExistence type="predicted"/>
<name>A0A3S1B3Z4_9BACT</name>
<organism evidence="3 4">
    <name type="scientific">Chitinophaga solisilvae</name>
    <dbReference type="NCBI Taxonomy" id="1233460"/>
    <lineage>
        <taxon>Bacteria</taxon>
        <taxon>Pseudomonadati</taxon>
        <taxon>Bacteroidota</taxon>
        <taxon>Chitinophagia</taxon>
        <taxon>Chitinophagales</taxon>
        <taxon>Chitinophagaceae</taxon>
        <taxon>Chitinophaga</taxon>
    </lineage>
</organism>